<feature type="transmembrane region" description="Helical" evidence="1">
    <location>
        <begin position="370"/>
        <end position="390"/>
    </location>
</feature>
<keyword evidence="1" id="KW-0812">Transmembrane</keyword>
<keyword evidence="1" id="KW-1133">Transmembrane helix</keyword>
<feature type="transmembrane region" description="Helical" evidence="1">
    <location>
        <begin position="118"/>
        <end position="140"/>
    </location>
</feature>
<comment type="caution">
    <text evidence="2">The sequence shown here is derived from an EMBL/GenBank/DDBJ whole genome shotgun (WGS) entry which is preliminary data.</text>
</comment>
<feature type="transmembrane region" description="Helical" evidence="1">
    <location>
        <begin position="300"/>
        <end position="324"/>
    </location>
</feature>
<evidence type="ECO:0008006" key="4">
    <source>
        <dbReference type="Google" id="ProtNLM"/>
    </source>
</evidence>
<accession>A0A7Y9W5S7</accession>
<reference evidence="2 3" key="1">
    <citation type="submission" date="2020-07" db="EMBL/GenBank/DDBJ databases">
        <title>Exploring microbial biodiversity for novel pathways involved in the catabolism of aromatic compounds derived from lignin.</title>
        <authorList>
            <person name="Elkins J."/>
        </authorList>
    </citation>
    <scope>NUCLEOTIDE SEQUENCE [LARGE SCALE GENOMIC DNA]</scope>
    <source>
        <strain evidence="2 3">H2C3B</strain>
    </source>
</reference>
<feature type="transmembrane region" description="Helical" evidence="1">
    <location>
        <begin position="161"/>
        <end position="189"/>
    </location>
</feature>
<feature type="transmembrane region" description="Helical" evidence="1">
    <location>
        <begin position="269"/>
        <end position="288"/>
    </location>
</feature>
<dbReference type="RefSeq" id="WP_179710292.1">
    <property type="nucleotide sequence ID" value="NZ_JACCAU010000001.1"/>
</dbReference>
<organism evidence="2 3">
    <name type="scientific">Paraburkholderia bryophila</name>
    <dbReference type="NCBI Taxonomy" id="420952"/>
    <lineage>
        <taxon>Bacteria</taxon>
        <taxon>Pseudomonadati</taxon>
        <taxon>Pseudomonadota</taxon>
        <taxon>Betaproteobacteria</taxon>
        <taxon>Burkholderiales</taxon>
        <taxon>Burkholderiaceae</taxon>
        <taxon>Paraburkholderia</taxon>
    </lineage>
</organism>
<gene>
    <name evidence="2" type="ORF">GGD41_002017</name>
</gene>
<protein>
    <recommendedName>
        <fullName evidence="4">DUF4153 domain-containing protein</fullName>
    </recommendedName>
</protein>
<evidence type="ECO:0000313" key="2">
    <source>
        <dbReference type="EMBL" id="NYH14789.1"/>
    </source>
</evidence>
<feature type="transmembrane region" description="Helical" evidence="1">
    <location>
        <begin position="21"/>
        <end position="39"/>
    </location>
</feature>
<name>A0A7Y9W5S7_9BURK</name>
<keyword evidence="1" id="KW-0472">Membrane</keyword>
<evidence type="ECO:0000313" key="3">
    <source>
        <dbReference type="Proteomes" id="UP000572540"/>
    </source>
</evidence>
<feature type="transmembrane region" description="Helical" evidence="1">
    <location>
        <begin position="45"/>
        <end position="66"/>
    </location>
</feature>
<dbReference type="Pfam" id="PF13687">
    <property type="entry name" value="DUF4153"/>
    <property type="match status" value="1"/>
</dbReference>
<dbReference type="EMBL" id="JACCAU010000001">
    <property type="protein sequence ID" value="NYH14789.1"/>
    <property type="molecule type" value="Genomic_DNA"/>
</dbReference>
<feature type="transmembrane region" description="Helical" evidence="1">
    <location>
        <begin position="78"/>
        <end position="98"/>
    </location>
</feature>
<feature type="transmembrane region" description="Helical" evidence="1">
    <location>
        <begin position="201"/>
        <end position="219"/>
    </location>
</feature>
<feature type="transmembrane region" description="Helical" evidence="1">
    <location>
        <begin position="336"/>
        <end position="358"/>
    </location>
</feature>
<proteinExistence type="predicted"/>
<sequence>MQDNQRGTLQAAPGRELFVPRLLIGIFQGLVLYLLMNAAHNRSGIATIPLLFFPLLLVTLFTPPAFILGLQQIRRARLVLWLAVFAAVVAILGYHDAWRSAGVELVGMQPYGRTGGSLPSMTVTFHSGVIVFIAYCLVLTGETARSWFAPYESYFEFSWKLGLQVCLSGLFVCALFLVLWLGAALFLLLKLHFLERLLRESWFNIPVSAMAFASALHITDVRPDIIRGSRTLVLSLLSWLLLVLVVIVGGFLASLPFTGLGLLWATRSATWILLGVAALKIVLVNVVFKGGPGSNPAPRVLRVCMRIACLMLPVLVVLATYALALRIDQYGLTPPRILACAGTFVAYFYAIGYAWAAFSRDDTLARIAPVNVITAWVSVAVLIAVFTPLADPARLSVDSQVDRLLANKIAAEKFDYDFLRYRSTRYGVQALVRLQGETNTPNAATIRELSTQAARQPARSTLGVAQPDAATLALTIVSRTPGQSVPASFLSTDWGRVTRKWMLPTCLNFGAIKCDAYLVDLTGDHKTNVVLFQNGGNIGFVFDQASDRGWALLGKFSIAPDCATFRDALAKGTFQLVEPRLRDIQVNGQRVEVETTPTLGAACSR</sequence>
<dbReference type="AlphaFoldDB" id="A0A7Y9W5S7"/>
<dbReference type="InterPro" id="IPR025291">
    <property type="entry name" value="DUF4153"/>
</dbReference>
<dbReference type="Proteomes" id="UP000572540">
    <property type="component" value="Unassembled WGS sequence"/>
</dbReference>
<feature type="transmembrane region" description="Helical" evidence="1">
    <location>
        <begin position="231"/>
        <end position="257"/>
    </location>
</feature>
<evidence type="ECO:0000256" key="1">
    <source>
        <dbReference type="SAM" id="Phobius"/>
    </source>
</evidence>